<evidence type="ECO:0000313" key="2">
    <source>
        <dbReference type="Proteomes" id="UP000828390"/>
    </source>
</evidence>
<keyword evidence="2" id="KW-1185">Reference proteome</keyword>
<proteinExistence type="predicted"/>
<sequence>MLLYKWICKTSKGVEVAKPQCSAEEIDNEKRLDIEATKAGMYVAAVEVAMP</sequence>
<accession>A0A9D4MZK6</accession>
<protein>
    <submittedName>
        <fullName evidence="1">Uncharacterized protein</fullName>
    </submittedName>
</protein>
<dbReference type="EMBL" id="JAIWYP010000001">
    <property type="protein sequence ID" value="KAH3884589.1"/>
    <property type="molecule type" value="Genomic_DNA"/>
</dbReference>
<organism evidence="1 2">
    <name type="scientific">Dreissena polymorpha</name>
    <name type="common">Zebra mussel</name>
    <name type="synonym">Mytilus polymorpha</name>
    <dbReference type="NCBI Taxonomy" id="45954"/>
    <lineage>
        <taxon>Eukaryota</taxon>
        <taxon>Metazoa</taxon>
        <taxon>Spiralia</taxon>
        <taxon>Lophotrochozoa</taxon>
        <taxon>Mollusca</taxon>
        <taxon>Bivalvia</taxon>
        <taxon>Autobranchia</taxon>
        <taxon>Heteroconchia</taxon>
        <taxon>Euheterodonta</taxon>
        <taxon>Imparidentia</taxon>
        <taxon>Neoheterodontei</taxon>
        <taxon>Myida</taxon>
        <taxon>Dreissenoidea</taxon>
        <taxon>Dreissenidae</taxon>
        <taxon>Dreissena</taxon>
    </lineage>
</organism>
<reference evidence="1" key="2">
    <citation type="submission" date="2020-11" db="EMBL/GenBank/DDBJ databases">
        <authorList>
            <person name="McCartney M.A."/>
            <person name="Auch B."/>
            <person name="Kono T."/>
            <person name="Mallez S."/>
            <person name="Becker A."/>
            <person name="Gohl D.M."/>
            <person name="Silverstein K.A.T."/>
            <person name="Koren S."/>
            <person name="Bechman K.B."/>
            <person name="Herman A."/>
            <person name="Abrahante J.E."/>
            <person name="Garbe J."/>
        </authorList>
    </citation>
    <scope>NUCLEOTIDE SEQUENCE</scope>
    <source>
        <strain evidence="1">Duluth1</strain>
        <tissue evidence="1">Whole animal</tissue>
    </source>
</reference>
<dbReference type="Proteomes" id="UP000828390">
    <property type="component" value="Unassembled WGS sequence"/>
</dbReference>
<name>A0A9D4MZK6_DREPO</name>
<comment type="caution">
    <text evidence="1">The sequence shown here is derived from an EMBL/GenBank/DDBJ whole genome shotgun (WGS) entry which is preliminary data.</text>
</comment>
<reference evidence="1" key="1">
    <citation type="journal article" date="2019" name="bioRxiv">
        <title>The Genome of the Zebra Mussel, Dreissena polymorpha: A Resource for Invasive Species Research.</title>
        <authorList>
            <person name="McCartney M.A."/>
            <person name="Auch B."/>
            <person name="Kono T."/>
            <person name="Mallez S."/>
            <person name="Zhang Y."/>
            <person name="Obille A."/>
            <person name="Becker A."/>
            <person name="Abrahante J.E."/>
            <person name="Garbe J."/>
            <person name="Badalamenti J.P."/>
            <person name="Herman A."/>
            <person name="Mangelson H."/>
            <person name="Liachko I."/>
            <person name="Sullivan S."/>
            <person name="Sone E.D."/>
            <person name="Koren S."/>
            <person name="Silverstein K.A.T."/>
            <person name="Beckman K.B."/>
            <person name="Gohl D.M."/>
        </authorList>
    </citation>
    <scope>NUCLEOTIDE SEQUENCE</scope>
    <source>
        <strain evidence="1">Duluth1</strain>
        <tissue evidence="1">Whole animal</tissue>
    </source>
</reference>
<evidence type="ECO:0000313" key="1">
    <source>
        <dbReference type="EMBL" id="KAH3884589.1"/>
    </source>
</evidence>
<gene>
    <name evidence="1" type="ORF">DPMN_008572</name>
</gene>
<dbReference type="AlphaFoldDB" id="A0A9D4MZK6"/>